<evidence type="ECO:0000313" key="2">
    <source>
        <dbReference type="Proteomes" id="UP000676246"/>
    </source>
</evidence>
<dbReference type="EMBL" id="JAGQDD010000012">
    <property type="protein sequence ID" value="MBQ0931874.1"/>
    <property type="molecule type" value="Genomic_DNA"/>
</dbReference>
<gene>
    <name evidence="1" type="ORF">KAK03_15430</name>
</gene>
<name>A0A940YL95_9BURK</name>
<evidence type="ECO:0000313" key="1">
    <source>
        <dbReference type="EMBL" id="MBQ0931874.1"/>
    </source>
</evidence>
<dbReference type="Proteomes" id="UP000676246">
    <property type="component" value="Unassembled WGS sequence"/>
</dbReference>
<accession>A0A940YL95</accession>
<keyword evidence="2" id="KW-1185">Reference proteome</keyword>
<sequence>MSQELKLAWLQEVLGVGADEGDTPPESGKARKNAFTEALSSAENKLMRLFSTTKTLTDGDTGLDTTRIKDDLAYQRKALENAASITDEGERQAAIERINRRIDEIQAHANALENARKAVMGDSKKAPTDAQKNKIYQQALEDFYGLKLSVPLLMSNTHLDRVFDMMGTVPKGQTGHDKLKKLEYTRDKGWKGSGAYGGGEILMGDFGDATGEETYTVDGKALPANSFDVTMLHEMGHALDDEKKIMDRFQGLDGCGGWVKESLASVVAAMLKEFKGSGPAGATLSDAVVESAIKQVLKGSTSLAVPQGVDATEWNALLSGFLSPTVRPSCEAAEPWFNPPPALADGRCYIESYSNDWWSYRHASVAATKVNKYQWRSPAEWFAEVYAITWLKRNNPPTGVAKEVTEFMFKEA</sequence>
<dbReference type="RefSeq" id="WP_210854971.1">
    <property type="nucleotide sequence ID" value="NZ_JAGQDD010000012.1"/>
</dbReference>
<dbReference type="AlphaFoldDB" id="A0A940YL95"/>
<protein>
    <submittedName>
        <fullName evidence="1">Uncharacterized protein</fullName>
    </submittedName>
</protein>
<reference evidence="1 2" key="1">
    <citation type="submission" date="2021-04" db="EMBL/GenBank/DDBJ databases">
        <title>The genome sequence of Ideonella sp. 3Y2.</title>
        <authorList>
            <person name="Liu Y."/>
        </authorList>
    </citation>
    <scope>NUCLEOTIDE SEQUENCE [LARGE SCALE GENOMIC DNA]</scope>
    <source>
        <strain evidence="1 2">3Y2</strain>
    </source>
</reference>
<proteinExistence type="predicted"/>
<organism evidence="1 2">
    <name type="scientific">Ideonella alba</name>
    <dbReference type="NCBI Taxonomy" id="2824118"/>
    <lineage>
        <taxon>Bacteria</taxon>
        <taxon>Pseudomonadati</taxon>
        <taxon>Pseudomonadota</taxon>
        <taxon>Betaproteobacteria</taxon>
        <taxon>Burkholderiales</taxon>
        <taxon>Sphaerotilaceae</taxon>
        <taxon>Ideonella</taxon>
    </lineage>
</organism>
<comment type="caution">
    <text evidence="1">The sequence shown here is derived from an EMBL/GenBank/DDBJ whole genome shotgun (WGS) entry which is preliminary data.</text>
</comment>